<dbReference type="Proteomes" id="UP000186922">
    <property type="component" value="Unassembled WGS sequence"/>
</dbReference>
<keyword evidence="1" id="KW-0472">Membrane</keyword>
<evidence type="ECO:0000313" key="2">
    <source>
        <dbReference type="EMBL" id="GAU90951.1"/>
    </source>
</evidence>
<dbReference type="AlphaFoldDB" id="A0A1D1UND7"/>
<dbReference type="EMBL" id="BDGG01000001">
    <property type="protein sequence ID" value="GAU90951.1"/>
    <property type="molecule type" value="Genomic_DNA"/>
</dbReference>
<keyword evidence="1" id="KW-0812">Transmembrane</keyword>
<accession>A0A1D1UND7</accession>
<sequence length="89" mass="10110">MTDGLPTLPLLPSPKFLRNIMYSIYSVILLSVQIRRRLKTVFHRTGLTLQDSGPSMQCIQLSATRRPQAINKKIPLLRNMLAQQKECCG</sequence>
<comment type="caution">
    <text evidence="2">The sequence shown here is derived from an EMBL/GenBank/DDBJ whole genome shotgun (WGS) entry which is preliminary data.</text>
</comment>
<keyword evidence="1" id="KW-1133">Transmembrane helix</keyword>
<feature type="transmembrane region" description="Helical" evidence="1">
    <location>
        <begin position="16"/>
        <end position="34"/>
    </location>
</feature>
<organism evidence="2 3">
    <name type="scientific">Ramazzottius varieornatus</name>
    <name type="common">Water bear</name>
    <name type="synonym">Tardigrade</name>
    <dbReference type="NCBI Taxonomy" id="947166"/>
    <lineage>
        <taxon>Eukaryota</taxon>
        <taxon>Metazoa</taxon>
        <taxon>Ecdysozoa</taxon>
        <taxon>Tardigrada</taxon>
        <taxon>Eutardigrada</taxon>
        <taxon>Parachela</taxon>
        <taxon>Hypsibioidea</taxon>
        <taxon>Ramazzottiidae</taxon>
        <taxon>Ramazzottius</taxon>
    </lineage>
</organism>
<evidence type="ECO:0000313" key="3">
    <source>
        <dbReference type="Proteomes" id="UP000186922"/>
    </source>
</evidence>
<reference evidence="2 3" key="1">
    <citation type="journal article" date="2016" name="Nat. Commun.">
        <title>Extremotolerant tardigrade genome and improved radiotolerance of human cultured cells by tardigrade-unique protein.</title>
        <authorList>
            <person name="Hashimoto T."/>
            <person name="Horikawa D.D."/>
            <person name="Saito Y."/>
            <person name="Kuwahara H."/>
            <person name="Kozuka-Hata H."/>
            <person name="Shin-I T."/>
            <person name="Minakuchi Y."/>
            <person name="Ohishi K."/>
            <person name="Motoyama A."/>
            <person name="Aizu T."/>
            <person name="Enomoto A."/>
            <person name="Kondo K."/>
            <person name="Tanaka S."/>
            <person name="Hara Y."/>
            <person name="Koshikawa S."/>
            <person name="Sagara H."/>
            <person name="Miura T."/>
            <person name="Yokobori S."/>
            <person name="Miyagawa K."/>
            <person name="Suzuki Y."/>
            <person name="Kubo T."/>
            <person name="Oyama M."/>
            <person name="Kohara Y."/>
            <person name="Fujiyama A."/>
            <person name="Arakawa K."/>
            <person name="Katayama T."/>
            <person name="Toyoda A."/>
            <person name="Kunieda T."/>
        </authorList>
    </citation>
    <scope>NUCLEOTIDE SEQUENCE [LARGE SCALE GENOMIC DNA]</scope>
    <source>
        <strain evidence="2 3">YOKOZUNA-1</strain>
    </source>
</reference>
<name>A0A1D1UND7_RAMVA</name>
<gene>
    <name evidence="2" type="primary">RvY_03298-1</name>
    <name evidence="2" type="synonym">RvY_03298.1</name>
    <name evidence="2" type="ORF">RvY_03298</name>
</gene>
<evidence type="ECO:0000256" key="1">
    <source>
        <dbReference type="SAM" id="Phobius"/>
    </source>
</evidence>
<proteinExistence type="predicted"/>
<protein>
    <submittedName>
        <fullName evidence="2">Uncharacterized protein</fullName>
    </submittedName>
</protein>
<keyword evidence="3" id="KW-1185">Reference proteome</keyword>